<dbReference type="Proteomes" id="UP000053719">
    <property type="component" value="Unassembled WGS sequence"/>
</dbReference>
<comment type="caution">
    <text evidence="2">The sequence shown here is derived from an EMBL/GenBank/DDBJ whole genome shotgun (WGS) entry which is preliminary data.</text>
</comment>
<feature type="domain" description="DUF1828" evidence="1">
    <location>
        <begin position="33"/>
        <end position="124"/>
    </location>
</feature>
<accession>A0A0V8EB79</accession>
<evidence type="ECO:0000259" key="1">
    <source>
        <dbReference type="Pfam" id="PF08861"/>
    </source>
</evidence>
<evidence type="ECO:0000313" key="2">
    <source>
        <dbReference type="EMBL" id="KSU22730.1"/>
    </source>
</evidence>
<sequence length="267" mass="30652">MSNANMLERSYFNWLMKEYTFEDLESDIVRIDSPFFDSNFDYIVMYAEFHKNGSITLTDDGWTIDNLESQGLSLSGNAKTRKKILQDIIDSLGVECRDGELFITTDVEDFPKVKQRLLQAIMKINDMIVLRDDKVKNMFFEDVEEFLKSNKILFDKNLSFAGKGGITVQFDFSVPTGNRGKLMRVIGNGNDLNKSKLLTMDTRILQSTRPNTDYIAVIDNINNKFTEEKKVEAIFKENTDSKIITLPASRMKDNVKLLSNEPVFQLS</sequence>
<name>A0A0V8EB79_LACLL</name>
<organism evidence="2 3">
    <name type="scientific">Lactococcus lactis subsp. lactis</name>
    <name type="common">Streptococcus lactis</name>
    <dbReference type="NCBI Taxonomy" id="1360"/>
    <lineage>
        <taxon>Bacteria</taxon>
        <taxon>Bacillati</taxon>
        <taxon>Bacillota</taxon>
        <taxon>Bacilli</taxon>
        <taxon>Lactobacillales</taxon>
        <taxon>Streptococcaceae</taxon>
        <taxon>Lactococcus</taxon>
    </lineage>
</organism>
<gene>
    <name evidence="2" type="ORF">M20_0436</name>
</gene>
<dbReference type="EMBL" id="LKLU01000021">
    <property type="protein sequence ID" value="KSU22730.1"/>
    <property type="molecule type" value="Genomic_DNA"/>
</dbReference>
<protein>
    <submittedName>
        <fullName evidence="2">Prophage protein</fullName>
    </submittedName>
</protein>
<dbReference type="Pfam" id="PF08861">
    <property type="entry name" value="DUF1828"/>
    <property type="match status" value="1"/>
</dbReference>
<dbReference type="PATRIC" id="fig|1360.114.peg.2572"/>
<dbReference type="InterPro" id="IPR014960">
    <property type="entry name" value="DUF1828"/>
</dbReference>
<proteinExistence type="predicted"/>
<dbReference type="AlphaFoldDB" id="A0A0V8EB79"/>
<reference evidence="3" key="1">
    <citation type="submission" date="2015-10" db="EMBL/GenBank/DDBJ databases">
        <title>Draft Genome Sequences of 11 Lactococcus lactis subspecies cremoris strains.</title>
        <authorList>
            <person name="Wels M."/>
            <person name="Backus L."/>
            <person name="Boekhorst J."/>
            <person name="Dijkstra A."/>
            <person name="Beerthuizen M."/>
            <person name="Kelly W."/>
            <person name="Siezen R."/>
            <person name="Bachmann H."/>
            <person name="Van Hijum S."/>
        </authorList>
    </citation>
    <scope>NUCLEOTIDE SEQUENCE [LARGE SCALE GENOMIC DNA]</scope>
    <source>
        <strain evidence="3">M20</strain>
    </source>
</reference>
<evidence type="ECO:0000313" key="3">
    <source>
        <dbReference type="Proteomes" id="UP000053719"/>
    </source>
</evidence>
<dbReference type="RefSeq" id="WP_058211396.1">
    <property type="nucleotide sequence ID" value="NZ_LKLU01000021.1"/>
</dbReference>